<evidence type="ECO:0000313" key="2">
    <source>
        <dbReference type="EMBL" id="ABM62828.1"/>
    </source>
</evidence>
<dbReference type="Proteomes" id="UP000000647">
    <property type="component" value="Chromosome"/>
</dbReference>
<evidence type="ECO:0000256" key="1">
    <source>
        <dbReference type="SAM" id="SignalP"/>
    </source>
</evidence>
<name>A1WYR6_HALHL</name>
<feature type="signal peptide" evidence="1">
    <location>
        <begin position="1"/>
        <end position="22"/>
    </location>
</feature>
<gene>
    <name evidence="2" type="ordered locus">Hhal_2064</name>
</gene>
<dbReference type="Pfam" id="PF13729">
    <property type="entry name" value="TraF_2"/>
    <property type="match status" value="1"/>
</dbReference>
<dbReference type="STRING" id="349124.Hhal_2064"/>
<feature type="chain" id="PRO_5002640918" evidence="1">
    <location>
        <begin position="23"/>
        <end position="440"/>
    </location>
</feature>
<reference evidence="2 3" key="2">
    <citation type="journal article" date="2013" name="Stand. Genomic Sci.">
        <title>Complete genome sequence of Halorhodospira halophila SL1.</title>
        <authorList>
            <person name="Challacombe J.F."/>
            <person name="Majid S."/>
            <person name="Deole R."/>
            <person name="Brettin T.S."/>
            <person name="Bruce D."/>
            <person name="Delano S.F."/>
            <person name="Detter J.C."/>
            <person name="Gleasner C.D."/>
            <person name="Han C.S."/>
            <person name="Misra M."/>
            <person name="Reitenga K.G."/>
            <person name="Mikhailova N."/>
            <person name="Woyke T."/>
            <person name="Pitluck S."/>
            <person name="Nolan M."/>
            <person name="Land M.L."/>
            <person name="Saunders E."/>
            <person name="Tapia R."/>
            <person name="Lapidus A."/>
            <person name="Ivanova N."/>
            <person name="Hoff W.D."/>
        </authorList>
    </citation>
    <scope>NUCLEOTIDE SEQUENCE [LARGE SCALE GENOMIC DNA]</scope>
    <source>
        <strain evidence="3">DSM 244 / SL1</strain>
    </source>
</reference>
<sequence length="440" mass="46910">MVILPSASRRLMALVVAGSASAAAPLALATPVGMSAGSALTLGSVSHPHHAGAGGNPAALGLQRQRFQAGIHAGLAAELGPVDQLIDELDDLQDRLDDGLSPGDFEDSADFQAAVEEEVERLQAFLEDAGRDGYVKATGHAAAPVRMALPWGEGGLSLSVRYSGQSRLGILDAPLTADIEDETAELSTNTSLYVKGAVLRELTLGYGQPVWSAGGGRLHAGASLTHYQSDLSKIVVPLQDTEDVGDTLSDEYDANQERDTAIGANAGVVWEADRYQLGATARNLNKPRLDYPAVGEGCDRLDGEAQTRCEAAQDFAGRIDLSETWTLDPQMTLEAAAYNEDRTWVLAGSLDLSDVRDPVGDEVQWAAVSVSAAPALRLMPEWRFGYRENLAGSELRYVTTGLTLFRTLELDLAYSLDGVEYDDEDYPRSAMLNLGLDVSF</sequence>
<keyword evidence="1" id="KW-0732">Signal</keyword>
<dbReference type="KEGG" id="hha:Hhal_2064"/>
<accession>A1WYR6</accession>
<dbReference type="EMBL" id="CP000544">
    <property type="protein sequence ID" value="ABM62828.1"/>
    <property type="molecule type" value="Genomic_DNA"/>
</dbReference>
<proteinExistence type="predicted"/>
<keyword evidence="3" id="KW-1185">Reference proteome</keyword>
<dbReference type="AlphaFoldDB" id="A1WYR6"/>
<protein>
    <submittedName>
        <fullName evidence="2">ThiS, thiamine-biosynthesis</fullName>
    </submittedName>
</protein>
<reference evidence="3" key="1">
    <citation type="submission" date="2006-12" db="EMBL/GenBank/DDBJ databases">
        <title>Complete sequence of Halorhodospira halophila SL1.</title>
        <authorList>
            <consortium name="US DOE Joint Genome Institute"/>
            <person name="Copeland A."/>
            <person name="Lucas S."/>
            <person name="Lapidus A."/>
            <person name="Barry K."/>
            <person name="Detter J.C."/>
            <person name="Glavina del Rio T."/>
            <person name="Hammon N."/>
            <person name="Israni S."/>
            <person name="Dalin E."/>
            <person name="Tice H."/>
            <person name="Pitluck S."/>
            <person name="Saunders E."/>
            <person name="Brettin T."/>
            <person name="Bruce D."/>
            <person name="Han C."/>
            <person name="Tapia R."/>
            <person name="Schmutz J."/>
            <person name="Larimer F."/>
            <person name="Land M."/>
            <person name="Hauser L."/>
            <person name="Kyrpides N."/>
            <person name="Mikhailova N."/>
            <person name="Hoff W."/>
            <person name="Richardson P."/>
        </authorList>
    </citation>
    <scope>NUCLEOTIDE SEQUENCE [LARGE SCALE GENOMIC DNA]</scope>
    <source>
        <strain evidence="3">DSM 244 / SL1</strain>
    </source>
</reference>
<dbReference type="InterPro" id="IPR032811">
    <property type="entry name" value="Put_conjugal_transfer"/>
</dbReference>
<dbReference type="eggNOG" id="ENOG502ZBYH">
    <property type="taxonomic scope" value="Bacteria"/>
</dbReference>
<evidence type="ECO:0000313" key="3">
    <source>
        <dbReference type="Proteomes" id="UP000000647"/>
    </source>
</evidence>
<dbReference type="RefSeq" id="WP_011814850.1">
    <property type="nucleotide sequence ID" value="NC_008789.1"/>
</dbReference>
<dbReference type="HOGENOM" id="CLU_045978_0_0_6"/>
<organism evidence="2 3">
    <name type="scientific">Halorhodospira halophila (strain DSM 244 / SL1)</name>
    <name type="common">Ectothiorhodospira halophila (strain DSM 244 / SL1)</name>
    <dbReference type="NCBI Taxonomy" id="349124"/>
    <lineage>
        <taxon>Bacteria</taxon>
        <taxon>Pseudomonadati</taxon>
        <taxon>Pseudomonadota</taxon>
        <taxon>Gammaproteobacteria</taxon>
        <taxon>Chromatiales</taxon>
        <taxon>Ectothiorhodospiraceae</taxon>
        <taxon>Halorhodospira</taxon>
    </lineage>
</organism>